<evidence type="ECO:0000313" key="21">
    <source>
        <dbReference type="EMBL" id="KYB28783.1"/>
    </source>
</evidence>
<dbReference type="PROSITE" id="PS51203">
    <property type="entry name" value="CS"/>
    <property type="match status" value="1"/>
</dbReference>
<reference evidence="21 22" key="2">
    <citation type="journal article" date="2010" name="Nucleic Acids Res.">
        <title>BeetleBase in 2010: revisions to provide comprehensive genomic information for Tribolium castaneum.</title>
        <authorList>
            <person name="Kim H.S."/>
            <person name="Murphy T."/>
            <person name="Xia J."/>
            <person name="Caragea D."/>
            <person name="Park Y."/>
            <person name="Beeman R.W."/>
            <person name="Lorenzen M.D."/>
            <person name="Butcher S."/>
            <person name="Manak J.R."/>
            <person name="Brown S.J."/>
        </authorList>
    </citation>
    <scope>GENOME REANNOTATION</scope>
    <source>
        <strain evidence="21 22">Georgia GA2</strain>
    </source>
</reference>
<keyword evidence="7" id="KW-0221">Differentiation</keyword>
<dbReference type="Gene3D" id="3.40.50.300">
    <property type="entry name" value="P-loop containing nucleotide triphosphate hydrolases"/>
    <property type="match status" value="2"/>
</dbReference>
<evidence type="ECO:0000259" key="19">
    <source>
        <dbReference type="PROSITE" id="PS51192"/>
    </source>
</evidence>
<evidence type="ECO:0000256" key="7">
    <source>
        <dbReference type="ARBA" id="ARBA00022782"/>
    </source>
</evidence>
<keyword evidence="11" id="KW-0067">ATP-binding</keyword>
<name>A0A139WLL2_TRICA</name>
<evidence type="ECO:0000256" key="16">
    <source>
        <dbReference type="ARBA" id="ARBA00047984"/>
    </source>
</evidence>
<keyword evidence="9 21" id="KW-0347">Helicase</keyword>
<dbReference type="InterPro" id="IPR035437">
    <property type="entry name" value="SNase_OB-fold_sf"/>
</dbReference>
<organism evidence="21 22">
    <name type="scientific">Tribolium castaneum</name>
    <name type="common">Red flour beetle</name>
    <dbReference type="NCBI Taxonomy" id="7070"/>
    <lineage>
        <taxon>Eukaryota</taxon>
        <taxon>Metazoa</taxon>
        <taxon>Ecdysozoa</taxon>
        <taxon>Arthropoda</taxon>
        <taxon>Hexapoda</taxon>
        <taxon>Insecta</taxon>
        <taxon>Pterygota</taxon>
        <taxon>Neoptera</taxon>
        <taxon>Endopterygota</taxon>
        <taxon>Coleoptera</taxon>
        <taxon>Polyphaga</taxon>
        <taxon>Cucujiformia</taxon>
        <taxon>Tenebrionidae</taxon>
        <taxon>Tenebrionidae incertae sedis</taxon>
        <taxon>Tribolium</taxon>
    </lineage>
</organism>
<dbReference type="Gene3D" id="2.30.30.140">
    <property type="match status" value="1"/>
</dbReference>
<evidence type="ECO:0000256" key="13">
    <source>
        <dbReference type="ARBA" id="ARBA00022884"/>
    </source>
</evidence>
<sequence>MATREKDPFDSDEQKHSDSDGAPKQTFEPEIDNPEMFMKPACECQNCVHWTQSADWTTPDLEFEGHHKRVCKERKIQPLLRSARHPGKTPKIFTFNPGTLTKIEKQSYLKTLVHGEVIPQPVKLLTDTYFSDEIQAALGRLNYKYSLPIQSFVWPAIFRQLNVVMVGGPKSGKTMSYLPALCTFSTAEEEKYRQLSKYKGPLVVIICPNSKHCEDVYDLMKKLFENSATKPKIALMTYPVHHINSVDIVITIPSTLTHCLKSRTFNLKRMCHLVLEDASCLLKNNHEEIYKILEVTDEMLEHRMCSTKVQFIVASTKWTSDLQKLLKSIYVTPLVCIGNYLEAALYGNIQFEVKFLVSQNKKHYIEGLLRDKSHLFKTIVVCHNNEISDLNKWLVRNGIEVMALNDDSTKEQIEVCEEEWAFMRGGQYKVLLCTDFIFDSLLCITDAMWLVSYSFSATWTRFIKRFSALSSHYKSPWETNEEEVKPKCFLMIDENCEQQMTKVLNLLNRLSKDLPPSYQKYASAFKSKTENEKIDNGIEICNTLKLFGKCGDSLCEKRHFVCEQLDVSENLPKSGKLVFKILNIKDVTQFSVQVIRHIDLEGKVKEINDDDLRKPLTVSEKRAKNIKVGKFYAHCDYTPEGDVFMLCHVLSIPNDNFVEVKFANELVLQTLQRKLYELPPNLEIVDVIMCNLIPPFKDEMFSARSFHVTHNSLQTVEYKNMILTGDIYLQLDRTFWLNNIAQVLQVDGCDIIKFNLTKHLTNLKVVELSSNQITSLHKLCEKCGITLPCYLKHTAKKASKAKEVEAQRAFLDDNVHEVILSSAVSPEEFYVRLAKFQPLLENLERDIQESISKGIPEKHLNIEIGKYYLALDSHYELYSRVLILNIQDSKALCFYVDYGDEAIVELSKLKMLPSKFLIRLPFQAIQCRLYGLSPISGEWDDEATDVLYKYMFEPQSDVFRSIYVQTLCKDASETMRVKTTYSVLMKDGFGDNNVLINQLMLDCGFATSIFDKIDDFEIPRPEAVEEESSDSDAGCLEVGPEEPNLEEIFGDDFDLEIIDAEEFLEVLGVARRENPSLALENSDSNHTETIHDPINSQIDQTVEKSNCLTPDVYWSQTENTVKLKIKLIGVENYKTNVVQKRIFTFSSLLNEKNYELKFTLHKPVKMANHRALGQEVVVVLNKLEPVEWLQLTGTQRRMRFVHYEVPEFKEEAKRKLLQLDITDDESDENDGEAPMYHVISDMDSEFDEEIDSSESDL</sequence>
<keyword evidence="12" id="KW-0744">Spermatogenesis</keyword>
<evidence type="ECO:0000256" key="1">
    <source>
        <dbReference type="ARBA" id="ARBA00012552"/>
    </source>
</evidence>
<evidence type="ECO:0000256" key="6">
    <source>
        <dbReference type="ARBA" id="ARBA00022771"/>
    </source>
</evidence>
<dbReference type="AlphaFoldDB" id="A0A139WLL2"/>
<evidence type="ECO:0000256" key="17">
    <source>
        <dbReference type="SAM" id="MobiDB-lite"/>
    </source>
</evidence>
<evidence type="ECO:0000256" key="15">
    <source>
        <dbReference type="ARBA" id="ARBA00023254"/>
    </source>
</evidence>
<evidence type="ECO:0000256" key="4">
    <source>
        <dbReference type="ARBA" id="ARBA00022737"/>
    </source>
</evidence>
<keyword evidence="15" id="KW-0469">Meiosis</keyword>
<keyword evidence="8" id="KW-0378">Hydrolase</keyword>
<dbReference type="InterPro" id="IPR014001">
    <property type="entry name" value="Helicase_ATP-bd"/>
</dbReference>
<feature type="region of interest" description="Disordered" evidence="17">
    <location>
        <begin position="1"/>
        <end position="30"/>
    </location>
</feature>
<dbReference type="GO" id="GO:0043186">
    <property type="term" value="C:P granule"/>
    <property type="evidence" value="ECO:0007669"/>
    <property type="project" value="UniProtKB-ARBA"/>
</dbReference>
<dbReference type="SUPFAM" id="SSF49764">
    <property type="entry name" value="HSP20-like chaperones"/>
    <property type="match status" value="1"/>
</dbReference>
<feature type="domain" description="Helicase ATP-binding" evidence="19">
    <location>
        <begin position="154"/>
        <end position="336"/>
    </location>
</feature>
<dbReference type="InterPro" id="IPR002999">
    <property type="entry name" value="Tudor"/>
</dbReference>
<dbReference type="OMA" id="CISAPKS"/>
<dbReference type="InterPro" id="IPR001611">
    <property type="entry name" value="Leu-rich_rpt"/>
</dbReference>
<feature type="compositionally biased region" description="Basic and acidic residues" evidence="17">
    <location>
        <begin position="1"/>
        <end position="21"/>
    </location>
</feature>
<keyword evidence="3" id="KW-0479">Metal-binding</keyword>
<protein>
    <recommendedName>
        <fullName evidence="1">RNA helicase</fullName>
        <ecNumber evidence="1">3.6.4.13</ecNumber>
    </recommendedName>
</protein>
<dbReference type="GO" id="GO:0003724">
    <property type="term" value="F:RNA helicase activity"/>
    <property type="evidence" value="ECO:0007669"/>
    <property type="project" value="UniProtKB-EC"/>
</dbReference>
<dbReference type="GO" id="GO:0005524">
    <property type="term" value="F:ATP binding"/>
    <property type="evidence" value="ECO:0007669"/>
    <property type="project" value="UniProtKB-KW"/>
</dbReference>
<dbReference type="Gene3D" id="2.60.40.790">
    <property type="match status" value="1"/>
</dbReference>
<dbReference type="GO" id="GO:0016787">
    <property type="term" value="F:hydrolase activity"/>
    <property type="evidence" value="ECO:0007669"/>
    <property type="project" value="UniProtKB-KW"/>
</dbReference>
<dbReference type="InterPro" id="IPR008978">
    <property type="entry name" value="HSP20-like_chaperone"/>
</dbReference>
<dbReference type="InParanoid" id="A0A139WLL2"/>
<dbReference type="PROSITE" id="PS51450">
    <property type="entry name" value="LRR"/>
    <property type="match status" value="1"/>
</dbReference>
<feature type="domain" description="Tudor" evidence="18">
    <location>
        <begin position="861"/>
        <end position="919"/>
    </location>
</feature>
<evidence type="ECO:0000256" key="10">
    <source>
        <dbReference type="ARBA" id="ARBA00022833"/>
    </source>
</evidence>
<evidence type="ECO:0000259" key="18">
    <source>
        <dbReference type="PROSITE" id="PS50304"/>
    </source>
</evidence>
<evidence type="ECO:0000256" key="2">
    <source>
        <dbReference type="ARBA" id="ARBA00022473"/>
    </source>
</evidence>
<dbReference type="Pfam" id="PF00270">
    <property type="entry name" value="DEAD"/>
    <property type="match status" value="1"/>
</dbReference>
<dbReference type="InterPro" id="IPR007052">
    <property type="entry name" value="CS_dom"/>
</dbReference>
<dbReference type="GO" id="GO:0051321">
    <property type="term" value="P:meiotic cell cycle"/>
    <property type="evidence" value="ECO:0007669"/>
    <property type="project" value="UniProtKB-KW"/>
</dbReference>
<dbReference type="FunCoup" id="A0A139WLL2">
    <property type="interactions" value="1"/>
</dbReference>
<evidence type="ECO:0000256" key="3">
    <source>
        <dbReference type="ARBA" id="ARBA00022723"/>
    </source>
</evidence>
<dbReference type="EMBL" id="KQ971321">
    <property type="protein sequence ID" value="KYB28783.1"/>
    <property type="molecule type" value="Genomic_DNA"/>
</dbReference>
<dbReference type="SUPFAM" id="SSF52540">
    <property type="entry name" value="P-loop containing nucleoside triphosphate hydrolases"/>
    <property type="match status" value="1"/>
</dbReference>
<dbReference type="PANTHER" id="PTHR22655">
    <property type="entry name" value="ATP-DEPENDENT RNA HELICASE TDRD12-RELATED"/>
    <property type="match status" value="1"/>
</dbReference>
<comment type="catalytic activity">
    <reaction evidence="16">
        <text>ATP + H2O = ADP + phosphate + H(+)</text>
        <dbReference type="Rhea" id="RHEA:13065"/>
        <dbReference type="ChEBI" id="CHEBI:15377"/>
        <dbReference type="ChEBI" id="CHEBI:15378"/>
        <dbReference type="ChEBI" id="CHEBI:30616"/>
        <dbReference type="ChEBI" id="CHEBI:43474"/>
        <dbReference type="ChEBI" id="CHEBI:456216"/>
        <dbReference type="EC" id="3.6.4.13"/>
    </reaction>
</comment>
<evidence type="ECO:0000256" key="11">
    <source>
        <dbReference type="ARBA" id="ARBA00022840"/>
    </source>
</evidence>
<dbReference type="FunFam" id="3.40.50.300:FF:001416">
    <property type="entry name" value="Tudor domain containing 12"/>
    <property type="match status" value="1"/>
</dbReference>
<dbReference type="eggNOG" id="KOG0334">
    <property type="taxonomic scope" value="Eukaryota"/>
</dbReference>
<keyword evidence="13" id="KW-0694">RNA-binding</keyword>
<evidence type="ECO:0000259" key="20">
    <source>
        <dbReference type="PROSITE" id="PS51203"/>
    </source>
</evidence>
<dbReference type="Pfam" id="PF00567">
    <property type="entry name" value="TUDOR"/>
    <property type="match status" value="1"/>
</dbReference>
<keyword evidence="5" id="KW-0547">Nucleotide-binding</keyword>
<dbReference type="GO" id="GO:0031047">
    <property type="term" value="P:regulatory ncRNA-mediated gene silencing"/>
    <property type="evidence" value="ECO:0007669"/>
    <property type="project" value="UniProtKB-KW"/>
</dbReference>
<reference evidence="21 22" key="1">
    <citation type="journal article" date="2008" name="Nature">
        <title>The genome of the model beetle and pest Tribolium castaneum.</title>
        <authorList>
            <consortium name="Tribolium Genome Sequencing Consortium"/>
            <person name="Richards S."/>
            <person name="Gibbs R.A."/>
            <person name="Weinstock G.M."/>
            <person name="Brown S.J."/>
            <person name="Denell R."/>
            <person name="Beeman R.W."/>
            <person name="Gibbs R."/>
            <person name="Beeman R.W."/>
            <person name="Brown S.J."/>
            <person name="Bucher G."/>
            <person name="Friedrich M."/>
            <person name="Grimmelikhuijzen C.J."/>
            <person name="Klingler M."/>
            <person name="Lorenzen M."/>
            <person name="Richards S."/>
            <person name="Roth S."/>
            <person name="Schroder R."/>
            <person name="Tautz D."/>
            <person name="Zdobnov E.M."/>
            <person name="Muzny D."/>
            <person name="Gibbs R.A."/>
            <person name="Weinstock G.M."/>
            <person name="Attaway T."/>
            <person name="Bell S."/>
            <person name="Buhay C.J."/>
            <person name="Chandrabose M.N."/>
            <person name="Chavez D."/>
            <person name="Clerk-Blankenburg K.P."/>
            <person name="Cree A."/>
            <person name="Dao M."/>
            <person name="Davis C."/>
            <person name="Chacko J."/>
            <person name="Dinh H."/>
            <person name="Dugan-Rocha S."/>
            <person name="Fowler G."/>
            <person name="Garner T.T."/>
            <person name="Garnes J."/>
            <person name="Gnirke A."/>
            <person name="Hawes A."/>
            <person name="Hernandez J."/>
            <person name="Hines S."/>
            <person name="Holder M."/>
            <person name="Hume J."/>
            <person name="Jhangiani S.N."/>
            <person name="Joshi V."/>
            <person name="Khan Z.M."/>
            <person name="Jackson L."/>
            <person name="Kovar C."/>
            <person name="Kowis A."/>
            <person name="Lee S."/>
            <person name="Lewis L.R."/>
            <person name="Margolis J."/>
            <person name="Morgan M."/>
            <person name="Nazareth L.V."/>
            <person name="Nguyen N."/>
            <person name="Okwuonu G."/>
            <person name="Parker D."/>
            <person name="Richards S."/>
            <person name="Ruiz S.J."/>
            <person name="Santibanez J."/>
            <person name="Savard J."/>
            <person name="Scherer S.E."/>
            <person name="Schneider B."/>
            <person name="Sodergren E."/>
            <person name="Tautz D."/>
            <person name="Vattahil S."/>
            <person name="Villasana D."/>
            <person name="White C.S."/>
            <person name="Wright R."/>
            <person name="Park Y."/>
            <person name="Beeman R.W."/>
            <person name="Lord J."/>
            <person name="Oppert B."/>
            <person name="Lorenzen M."/>
            <person name="Brown S."/>
            <person name="Wang L."/>
            <person name="Savard J."/>
            <person name="Tautz D."/>
            <person name="Richards S."/>
            <person name="Weinstock G."/>
            <person name="Gibbs R.A."/>
            <person name="Liu Y."/>
            <person name="Worley K."/>
            <person name="Weinstock G."/>
            <person name="Elsik C.G."/>
            <person name="Reese J.T."/>
            <person name="Elhaik E."/>
            <person name="Landan G."/>
            <person name="Graur D."/>
            <person name="Arensburger P."/>
            <person name="Atkinson P."/>
            <person name="Beeman R.W."/>
            <person name="Beidler J."/>
            <person name="Brown S.J."/>
            <person name="Demuth J.P."/>
            <person name="Drury D.W."/>
            <person name="Du Y.Z."/>
            <person name="Fujiwara H."/>
            <person name="Lorenzen M."/>
            <person name="Maselli V."/>
            <person name="Osanai M."/>
            <person name="Park Y."/>
            <person name="Robertson H.M."/>
            <person name="Tu Z."/>
            <person name="Wang J.J."/>
            <person name="Wang S."/>
            <person name="Richards S."/>
            <person name="Song H."/>
            <person name="Zhang L."/>
            <person name="Sodergren E."/>
            <person name="Werner D."/>
            <person name="Stanke M."/>
            <person name="Morgenstern B."/>
            <person name="Solovyev V."/>
            <person name="Kosarev P."/>
            <person name="Brown G."/>
            <person name="Chen H.C."/>
            <person name="Ermolaeva O."/>
            <person name="Hlavina W."/>
            <person name="Kapustin Y."/>
            <person name="Kiryutin B."/>
            <person name="Kitts P."/>
            <person name="Maglott D."/>
            <person name="Pruitt K."/>
            <person name="Sapojnikov V."/>
            <person name="Souvorov A."/>
            <person name="Mackey A.J."/>
            <person name="Waterhouse R.M."/>
            <person name="Wyder S."/>
            <person name="Zdobnov E.M."/>
            <person name="Zdobnov E.M."/>
            <person name="Wyder S."/>
            <person name="Kriventseva E.V."/>
            <person name="Kadowaki T."/>
            <person name="Bork P."/>
            <person name="Aranda M."/>
            <person name="Bao R."/>
            <person name="Beermann A."/>
            <person name="Berns N."/>
            <person name="Bolognesi R."/>
            <person name="Bonneton F."/>
            <person name="Bopp D."/>
            <person name="Brown S.J."/>
            <person name="Bucher G."/>
            <person name="Butts T."/>
            <person name="Chaumot A."/>
            <person name="Denell R.E."/>
            <person name="Ferrier D.E."/>
            <person name="Friedrich M."/>
            <person name="Gordon C.M."/>
            <person name="Jindra M."/>
            <person name="Klingler M."/>
            <person name="Lan Q."/>
            <person name="Lattorff H.M."/>
            <person name="Laudet V."/>
            <person name="von Levetsow C."/>
            <person name="Liu Z."/>
            <person name="Lutz R."/>
            <person name="Lynch J.A."/>
            <person name="da Fonseca R.N."/>
            <person name="Posnien N."/>
            <person name="Reuter R."/>
            <person name="Roth S."/>
            <person name="Savard J."/>
            <person name="Schinko J.B."/>
            <person name="Schmitt C."/>
            <person name="Schoppmeier M."/>
            <person name="Schroder R."/>
            <person name="Shippy T.D."/>
            <person name="Simonnet F."/>
            <person name="Marques-Souza H."/>
            <person name="Tautz D."/>
            <person name="Tomoyasu Y."/>
            <person name="Trauner J."/>
            <person name="Van der Zee M."/>
            <person name="Vervoort M."/>
            <person name="Wittkopp N."/>
            <person name="Wimmer E.A."/>
            <person name="Yang X."/>
            <person name="Jones A.K."/>
            <person name="Sattelle D.B."/>
            <person name="Ebert P.R."/>
            <person name="Nelson D."/>
            <person name="Scott J.G."/>
            <person name="Beeman R.W."/>
            <person name="Muthukrishnan S."/>
            <person name="Kramer K.J."/>
            <person name="Arakane Y."/>
            <person name="Beeman R.W."/>
            <person name="Zhu Q."/>
            <person name="Hogenkamp D."/>
            <person name="Dixit R."/>
            <person name="Oppert B."/>
            <person name="Jiang H."/>
            <person name="Zou Z."/>
            <person name="Marshall J."/>
            <person name="Elpidina E."/>
            <person name="Vinokurov K."/>
            <person name="Oppert C."/>
            <person name="Zou Z."/>
            <person name="Evans J."/>
            <person name="Lu Z."/>
            <person name="Zhao P."/>
            <person name="Sumathipala N."/>
            <person name="Altincicek B."/>
            <person name="Vilcinskas A."/>
            <person name="Williams M."/>
            <person name="Hultmark D."/>
            <person name="Hetru C."/>
            <person name="Jiang H."/>
            <person name="Grimmelikhuijzen C.J."/>
            <person name="Hauser F."/>
            <person name="Cazzamali G."/>
            <person name="Williamson M."/>
            <person name="Park Y."/>
            <person name="Li B."/>
            <person name="Tanaka Y."/>
            <person name="Predel R."/>
            <person name="Neupert S."/>
            <person name="Schachtner J."/>
            <person name="Verleyen P."/>
            <person name="Raible F."/>
            <person name="Bork P."/>
            <person name="Friedrich M."/>
            <person name="Walden K.K."/>
            <person name="Robertson H.M."/>
            <person name="Angeli S."/>
            <person name="Foret S."/>
            <person name="Bucher G."/>
            <person name="Schuetz S."/>
            <person name="Maleszka R."/>
            <person name="Wimmer E.A."/>
            <person name="Beeman R.W."/>
            <person name="Lorenzen M."/>
            <person name="Tomoyasu Y."/>
            <person name="Miller S.C."/>
            <person name="Grossmann D."/>
            <person name="Bucher G."/>
        </authorList>
    </citation>
    <scope>NUCLEOTIDE SEQUENCE [LARGE SCALE GENOMIC DNA]</scope>
    <source>
        <strain evidence="21 22">Georgia GA2</strain>
    </source>
</reference>
<evidence type="ECO:0000256" key="5">
    <source>
        <dbReference type="ARBA" id="ARBA00022741"/>
    </source>
</evidence>
<dbReference type="GO" id="GO:0008270">
    <property type="term" value="F:zinc ion binding"/>
    <property type="evidence" value="ECO:0007669"/>
    <property type="project" value="UniProtKB-KW"/>
</dbReference>
<dbReference type="EC" id="3.6.4.13" evidence="1"/>
<dbReference type="GO" id="GO:0007283">
    <property type="term" value="P:spermatogenesis"/>
    <property type="evidence" value="ECO:0007669"/>
    <property type="project" value="UniProtKB-KW"/>
</dbReference>
<dbReference type="PANTHER" id="PTHR22655:SF2">
    <property type="entry name" value="ATP-DEPENDENT RNA HELICASE TDRD12-RELATED"/>
    <property type="match status" value="1"/>
</dbReference>
<evidence type="ECO:0000256" key="12">
    <source>
        <dbReference type="ARBA" id="ARBA00022871"/>
    </source>
</evidence>
<evidence type="ECO:0000256" key="14">
    <source>
        <dbReference type="ARBA" id="ARBA00023158"/>
    </source>
</evidence>
<dbReference type="InterPro" id="IPR011545">
    <property type="entry name" value="DEAD/DEAH_box_helicase_dom"/>
</dbReference>
<gene>
    <name evidence="21" type="primary">AUGUSTUS-3.0.2_31042</name>
    <name evidence="21" type="ORF">TcasGA2_TC031042</name>
</gene>
<dbReference type="FunFam" id="3.40.50.300:FF:000657">
    <property type="entry name" value="Probable ATP-dependent RNA helicase DDX41"/>
    <property type="match status" value="1"/>
</dbReference>
<dbReference type="GO" id="GO:0008432">
    <property type="term" value="F:JUN kinase binding"/>
    <property type="evidence" value="ECO:0007669"/>
    <property type="project" value="UniProtKB-ARBA"/>
</dbReference>
<feature type="domain" description="CS" evidence="20">
    <location>
        <begin position="1107"/>
        <end position="1192"/>
    </location>
</feature>
<keyword evidence="2" id="KW-0217">Developmental protein</keyword>
<proteinExistence type="predicted"/>
<dbReference type="Gene3D" id="2.40.50.90">
    <property type="match status" value="1"/>
</dbReference>
<dbReference type="GO" id="GO:0042078">
    <property type="term" value="P:germ-line stem cell division"/>
    <property type="evidence" value="ECO:0000318"/>
    <property type="project" value="GO_Central"/>
</dbReference>
<evidence type="ECO:0000313" key="22">
    <source>
        <dbReference type="Proteomes" id="UP000007266"/>
    </source>
</evidence>
<evidence type="ECO:0000256" key="9">
    <source>
        <dbReference type="ARBA" id="ARBA00022806"/>
    </source>
</evidence>
<accession>A0A139WLL2</accession>
<keyword evidence="4" id="KW-0677">Repeat</keyword>
<keyword evidence="14" id="KW-0943">RNA-mediated gene silencing</keyword>
<dbReference type="KEGG" id="tca:103314694"/>
<dbReference type="PROSITE" id="PS50304">
    <property type="entry name" value="TUDOR"/>
    <property type="match status" value="1"/>
</dbReference>
<dbReference type="Proteomes" id="UP000007266">
    <property type="component" value="Linkage group 3"/>
</dbReference>
<dbReference type="PROSITE" id="PS51192">
    <property type="entry name" value="HELICASE_ATP_BIND_1"/>
    <property type="match status" value="1"/>
</dbReference>
<dbReference type="eggNOG" id="KOG2279">
    <property type="taxonomic scope" value="Eukaryota"/>
</dbReference>
<dbReference type="STRING" id="7070.A0A139WLL2"/>
<dbReference type="SUPFAM" id="SSF63748">
    <property type="entry name" value="Tudor/PWWP/MBT"/>
    <property type="match status" value="1"/>
</dbReference>
<dbReference type="InterPro" id="IPR027417">
    <property type="entry name" value="P-loop_NTPase"/>
</dbReference>
<evidence type="ECO:0000256" key="8">
    <source>
        <dbReference type="ARBA" id="ARBA00022801"/>
    </source>
</evidence>
<keyword evidence="6" id="KW-0863">Zinc-finger</keyword>
<dbReference type="GO" id="GO:0003723">
    <property type="term" value="F:RNA binding"/>
    <property type="evidence" value="ECO:0007669"/>
    <property type="project" value="UniProtKB-KW"/>
</dbReference>
<keyword evidence="22" id="KW-1185">Reference proteome</keyword>
<keyword evidence="10" id="KW-0862">Zinc</keyword>
<dbReference type="OrthoDB" id="249932at2759"/>